<evidence type="ECO:0000256" key="10">
    <source>
        <dbReference type="PROSITE-ProRule" id="PRU00169"/>
    </source>
</evidence>
<name>A0A2Y9BBT2_9FIRM</name>
<dbReference type="PRINTS" id="PR00032">
    <property type="entry name" value="HTHARAC"/>
</dbReference>
<feature type="domain" description="HTH araC/xylS-type" evidence="11">
    <location>
        <begin position="414"/>
        <end position="513"/>
    </location>
</feature>
<comment type="subcellular location">
    <subcellularLocation>
        <location evidence="1">Cytoplasm</location>
    </subcellularLocation>
</comment>
<sequence length="518" mass="58705">MSHKIQIMLVEDEPAILRGLSANITQCSKDYEIIGTAYNGIDALEAIRTQKPDIVITDIRMPMMDGLDLIEAAREFCPDTYFVILTGYAEFEYAKRAMKLQVVDYLLKPVDPDALEELLGRLEGKLLQNSEKDIRNYLTQNLSRDSEHTVDYNPLEGSTLYFLFAFYGTVASGMYIELATGSLIARDSDYSFLDGISESCRMRIMALRGNYLNETVFAILTDSDSPVSAKEVEETARRIHKQLFSEDVFVSCILSNPIYEGLDIPSHVRSCYLCAASHIIFGQSRFFCQNEKAPVESGYIENMTVTEEAKELLKMLKPAMTPADIETLCQGLTGIWSEKDATQLQIQTDLRYALNTAARKSDSGHEISTDPAELLASSSSYEELCQNLKLEFTKLCTGHSKAADKVPHTQALAWKVRDYLDQNYTCTVTYKNFTEIFGYNEKYISYIFKEEFSISPSKYILKLRMTAAKNLMRQHPDMLLKDVAEAVGYDDQLYFSRVFKNSEGMSPKAYQKLEGEKK</sequence>
<evidence type="ECO:0000256" key="7">
    <source>
        <dbReference type="ARBA" id="ARBA00023125"/>
    </source>
</evidence>
<dbReference type="InterPro" id="IPR009057">
    <property type="entry name" value="Homeodomain-like_sf"/>
</dbReference>
<dbReference type="GO" id="GO:0005737">
    <property type="term" value="C:cytoplasm"/>
    <property type="evidence" value="ECO:0007669"/>
    <property type="project" value="UniProtKB-SubCell"/>
</dbReference>
<evidence type="ECO:0000256" key="6">
    <source>
        <dbReference type="ARBA" id="ARBA00023015"/>
    </source>
</evidence>
<keyword evidence="5" id="KW-0902">Two-component regulatory system</keyword>
<dbReference type="CDD" id="cd17536">
    <property type="entry name" value="REC_YesN-like"/>
    <property type="match status" value="1"/>
</dbReference>
<keyword evidence="7" id="KW-0238">DNA-binding</keyword>
<proteinExistence type="predicted"/>
<comment type="function">
    <text evidence="9">May play the central regulatory role in sporulation. It may be an element of the effector pathway responsible for the activation of sporulation genes in response to nutritional stress. Spo0A may act in concert with spo0H (a sigma factor) to control the expression of some genes that are critical to the sporulation process.</text>
</comment>
<evidence type="ECO:0000256" key="8">
    <source>
        <dbReference type="ARBA" id="ARBA00023163"/>
    </source>
</evidence>
<protein>
    <recommendedName>
        <fullName evidence="2">Stage 0 sporulation protein A homolog</fullName>
    </recommendedName>
</protein>
<evidence type="ECO:0000313" key="14">
    <source>
        <dbReference type="Proteomes" id="UP000245845"/>
    </source>
</evidence>
<evidence type="ECO:0000256" key="5">
    <source>
        <dbReference type="ARBA" id="ARBA00023012"/>
    </source>
</evidence>
<reference evidence="13 14" key="1">
    <citation type="submission" date="2018-05" db="EMBL/GenBank/DDBJ databases">
        <title>The Hungate 1000. A catalogue of reference genomes from the rumen microbiome.</title>
        <authorList>
            <person name="Kelly W."/>
        </authorList>
    </citation>
    <scope>NUCLEOTIDE SEQUENCE [LARGE SCALE GENOMIC DNA]</scope>
    <source>
        <strain evidence="13 14">NLAE-zl-C242</strain>
    </source>
</reference>
<dbReference type="InterPro" id="IPR018062">
    <property type="entry name" value="HTH_AraC-typ_CS"/>
</dbReference>
<dbReference type="SUPFAM" id="SSF52172">
    <property type="entry name" value="CheY-like"/>
    <property type="match status" value="1"/>
</dbReference>
<dbReference type="PANTHER" id="PTHR42713">
    <property type="entry name" value="HISTIDINE KINASE-RELATED"/>
    <property type="match status" value="1"/>
</dbReference>
<dbReference type="InterPro" id="IPR001789">
    <property type="entry name" value="Sig_transdc_resp-reg_receiver"/>
</dbReference>
<dbReference type="InterPro" id="IPR018060">
    <property type="entry name" value="HTH_AraC"/>
</dbReference>
<gene>
    <name evidence="13" type="ORF">A8806_104218</name>
</gene>
<feature type="modified residue" description="4-aspartylphosphate" evidence="10">
    <location>
        <position position="58"/>
    </location>
</feature>
<keyword evidence="4 10" id="KW-0597">Phosphoprotein</keyword>
<dbReference type="GO" id="GO:0000160">
    <property type="term" value="P:phosphorelay signal transduction system"/>
    <property type="evidence" value="ECO:0007669"/>
    <property type="project" value="UniProtKB-KW"/>
</dbReference>
<feature type="domain" description="Response regulatory" evidence="12">
    <location>
        <begin position="6"/>
        <end position="123"/>
    </location>
</feature>
<dbReference type="PROSITE" id="PS00041">
    <property type="entry name" value="HTH_ARAC_FAMILY_1"/>
    <property type="match status" value="1"/>
</dbReference>
<dbReference type="Pfam" id="PF00072">
    <property type="entry name" value="Response_reg"/>
    <property type="match status" value="1"/>
</dbReference>
<dbReference type="InterPro" id="IPR051552">
    <property type="entry name" value="HptR"/>
</dbReference>
<dbReference type="AlphaFoldDB" id="A0A2Y9BBT2"/>
<organism evidence="13 14">
    <name type="scientific">Faecalicatena orotica</name>
    <dbReference type="NCBI Taxonomy" id="1544"/>
    <lineage>
        <taxon>Bacteria</taxon>
        <taxon>Bacillati</taxon>
        <taxon>Bacillota</taxon>
        <taxon>Clostridia</taxon>
        <taxon>Lachnospirales</taxon>
        <taxon>Lachnospiraceae</taxon>
        <taxon>Faecalicatena</taxon>
    </lineage>
</organism>
<dbReference type="Pfam" id="PF12833">
    <property type="entry name" value="HTH_18"/>
    <property type="match status" value="1"/>
</dbReference>
<dbReference type="InterPro" id="IPR011006">
    <property type="entry name" value="CheY-like_superfamily"/>
</dbReference>
<dbReference type="InterPro" id="IPR020449">
    <property type="entry name" value="Tscrpt_reg_AraC-type_HTH"/>
</dbReference>
<evidence type="ECO:0000259" key="11">
    <source>
        <dbReference type="PROSITE" id="PS01124"/>
    </source>
</evidence>
<dbReference type="SMART" id="SM00448">
    <property type="entry name" value="REC"/>
    <property type="match status" value="1"/>
</dbReference>
<dbReference type="GO" id="GO:0003700">
    <property type="term" value="F:DNA-binding transcription factor activity"/>
    <property type="evidence" value="ECO:0007669"/>
    <property type="project" value="InterPro"/>
</dbReference>
<evidence type="ECO:0000259" key="12">
    <source>
        <dbReference type="PROSITE" id="PS50110"/>
    </source>
</evidence>
<dbReference type="SMART" id="SM00342">
    <property type="entry name" value="HTH_ARAC"/>
    <property type="match status" value="1"/>
</dbReference>
<evidence type="ECO:0000256" key="1">
    <source>
        <dbReference type="ARBA" id="ARBA00004496"/>
    </source>
</evidence>
<dbReference type="PANTHER" id="PTHR42713:SF3">
    <property type="entry name" value="TRANSCRIPTIONAL REGULATORY PROTEIN HPTR"/>
    <property type="match status" value="1"/>
</dbReference>
<dbReference type="RefSeq" id="WP_109730777.1">
    <property type="nucleotide sequence ID" value="NZ_BAAACK010000019.1"/>
</dbReference>
<evidence type="ECO:0000256" key="9">
    <source>
        <dbReference type="ARBA" id="ARBA00024867"/>
    </source>
</evidence>
<keyword evidence="14" id="KW-1185">Reference proteome</keyword>
<accession>A0A2Y9BBT2</accession>
<keyword evidence="8" id="KW-0804">Transcription</keyword>
<dbReference type="Gene3D" id="1.10.10.60">
    <property type="entry name" value="Homeodomain-like"/>
    <property type="match status" value="2"/>
</dbReference>
<dbReference type="Gene3D" id="3.40.50.2300">
    <property type="match status" value="1"/>
</dbReference>
<keyword evidence="3" id="KW-0963">Cytoplasm</keyword>
<dbReference type="PROSITE" id="PS50110">
    <property type="entry name" value="RESPONSE_REGULATORY"/>
    <property type="match status" value="1"/>
</dbReference>
<evidence type="ECO:0000256" key="4">
    <source>
        <dbReference type="ARBA" id="ARBA00022553"/>
    </source>
</evidence>
<evidence type="ECO:0000256" key="3">
    <source>
        <dbReference type="ARBA" id="ARBA00022490"/>
    </source>
</evidence>
<dbReference type="PROSITE" id="PS01124">
    <property type="entry name" value="HTH_ARAC_FAMILY_2"/>
    <property type="match status" value="1"/>
</dbReference>
<comment type="caution">
    <text evidence="13">The sequence shown here is derived from an EMBL/GenBank/DDBJ whole genome shotgun (WGS) entry which is preliminary data.</text>
</comment>
<dbReference type="GO" id="GO:0043565">
    <property type="term" value="F:sequence-specific DNA binding"/>
    <property type="evidence" value="ECO:0007669"/>
    <property type="project" value="InterPro"/>
</dbReference>
<evidence type="ECO:0000256" key="2">
    <source>
        <dbReference type="ARBA" id="ARBA00018672"/>
    </source>
</evidence>
<keyword evidence="6" id="KW-0805">Transcription regulation</keyword>
<dbReference type="SUPFAM" id="SSF46689">
    <property type="entry name" value="Homeodomain-like"/>
    <property type="match status" value="1"/>
</dbReference>
<dbReference type="OrthoDB" id="384217at2"/>
<evidence type="ECO:0000313" key="13">
    <source>
        <dbReference type="EMBL" id="PWJ30348.1"/>
    </source>
</evidence>
<dbReference type="EMBL" id="QGDL01000004">
    <property type="protein sequence ID" value="PWJ30348.1"/>
    <property type="molecule type" value="Genomic_DNA"/>
</dbReference>
<dbReference type="Proteomes" id="UP000245845">
    <property type="component" value="Unassembled WGS sequence"/>
</dbReference>